<dbReference type="STRING" id="1231343.Absy_008_185"/>
<dbReference type="OrthoDB" id="7507242at2"/>
<dbReference type="NCBIfam" id="NF047498">
    <property type="entry name" value="LIC_12616_fam"/>
    <property type="match status" value="1"/>
</dbReference>
<keyword evidence="3" id="KW-1185">Reference proteome</keyword>
<evidence type="ECO:0000259" key="1">
    <source>
        <dbReference type="Pfam" id="PF23961"/>
    </source>
</evidence>
<comment type="caution">
    <text evidence="2">The sequence shown here is derived from an EMBL/GenBank/DDBJ whole genome shotgun (WGS) entry which is preliminary data.</text>
</comment>
<feature type="domain" description="Phage neck terminator protein gp12-like" evidence="1">
    <location>
        <begin position="22"/>
        <end position="173"/>
    </location>
</feature>
<dbReference type="RefSeq" id="WP_048853347.1">
    <property type="nucleotide sequence ID" value="NZ_BAMZ01000008.1"/>
</dbReference>
<proteinExistence type="predicted"/>
<dbReference type="Pfam" id="PF23961">
    <property type="entry name" value="Phage_tail_terminator_9"/>
    <property type="match status" value="1"/>
</dbReference>
<dbReference type="AlphaFoldDB" id="A0A270BIB9"/>
<evidence type="ECO:0000313" key="2">
    <source>
        <dbReference type="EMBL" id="PAL24773.1"/>
    </source>
</evidence>
<dbReference type="Proteomes" id="UP000216033">
    <property type="component" value="Unassembled WGS sequence"/>
</dbReference>
<evidence type="ECO:0000313" key="3">
    <source>
        <dbReference type="Proteomes" id="UP000216033"/>
    </source>
</evidence>
<dbReference type="GeneID" id="98301993"/>
<accession>A0A270BIB9</accession>
<organism evidence="2 3">
    <name type="scientific">Acetobacter syzygii</name>
    <dbReference type="NCBI Taxonomy" id="146476"/>
    <lineage>
        <taxon>Bacteria</taxon>
        <taxon>Pseudomonadati</taxon>
        <taxon>Pseudomonadota</taxon>
        <taxon>Alphaproteobacteria</taxon>
        <taxon>Acetobacterales</taxon>
        <taxon>Acetobacteraceae</taxon>
        <taxon>Acetobacter</taxon>
    </lineage>
</organism>
<sequence length="186" mass="20221">MVEGAGNTPEQPGCVATPTDAQIYSAVRNWLLALLPAGVQVVQGQQNRVASPPVPFVTLTITRRTRLATNSWSYTPTTREVCEPVELGLQLGLFGPQAGGYVQAITALWRDPQAVAFFAPLPFQLVPLDVGPPCQSEFRDGEHQYEQNWSVDLHMQVTFRLSIAQDFATTLSVTALSADVTAPPEE</sequence>
<name>A0A270BIB9_9PROT</name>
<dbReference type="EMBL" id="NDFP01000008">
    <property type="protein sequence ID" value="PAL24773.1"/>
    <property type="molecule type" value="Genomic_DNA"/>
</dbReference>
<dbReference type="InterPro" id="IPR057087">
    <property type="entry name" value="Gp12-like"/>
</dbReference>
<protein>
    <recommendedName>
        <fullName evidence="1">Phage neck terminator protein gp12-like domain-containing protein</fullName>
    </recommendedName>
</protein>
<gene>
    <name evidence="2" type="ORF">B9K05_08745</name>
</gene>
<reference evidence="2 3" key="1">
    <citation type="submission" date="2017-04" db="EMBL/GenBank/DDBJ databases">
        <title>Kefir bacterial isolates.</title>
        <authorList>
            <person name="Kim Y."/>
            <person name="Blasche S."/>
            <person name="Patil K.R."/>
        </authorList>
    </citation>
    <scope>NUCLEOTIDE SEQUENCE [LARGE SCALE GENOMIC DNA]</scope>
    <source>
        <strain evidence="2 3">KR-2</strain>
    </source>
</reference>